<evidence type="ECO:0000313" key="2">
    <source>
        <dbReference type="Proteomes" id="UP001238088"/>
    </source>
</evidence>
<keyword evidence="2" id="KW-1185">Reference proteome</keyword>
<accession>A0ABU0ATI3</accession>
<dbReference type="RefSeq" id="WP_307479359.1">
    <property type="nucleotide sequence ID" value="NZ_JAUSUB010000038.1"/>
</dbReference>
<gene>
    <name evidence="1" type="ORF">J2S17_005282</name>
</gene>
<dbReference type="EMBL" id="JAUSUB010000038">
    <property type="protein sequence ID" value="MDQ0273350.1"/>
    <property type="molecule type" value="Genomic_DNA"/>
</dbReference>
<name>A0ABU0ATI3_9BACI</name>
<dbReference type="Proteomes" id="UP001238088">
    <property type="component" value="Unassembled WGS sequence"/>
</dbReference>
<proteinExistence type="predicted"/>
<protein>
    <submittedName>
        <fullName evidence="1">Uncharacterized protein</fullName>
    </submittedName>
</protein>
<sequence length="84" mass="9641">MSNSKSGYTKIGFSKSFGCCSHFSFCEEGTKACYYENIDPEVQECCRLWISKNNEPMNQKIKETEYSVTNNTNIGELEEQLSLF</sequence>
<comment type="caution">
    <text evidence="1">The sequence shown here is derived from an EMBL/GenBank/DDBJ whole genome shotgun (WGS) entry which is preliminary data.</text>
</comment>
<evidence type="ECO:0000313" key="1">
    <source>
        <dbReference type="EMBL" id="MDQ0273350.1"/>
    </source>
</evidence>
<organism evidence="1 2">
    <name type="scientific">Cytobacillus purgationiresistens</name>
    <dbReference type="NCBI Taxonomy" id="863449"/>
    <lineage>
        <taxon>Bacteria</taxon>
        <taxon>Bacillati</taxon>
        <taxon>Bacillota</taxon>
        <taxon>Bacilli</taxon>
        <taxon>Bacillales</taxon>
        <taxon>Bacillaceae</taxon>
        <taxon>Cytobacillus</taxon>
    </lineage>
</organism>
<reference evidence="1 2" key="1">
    <citation type="submission" date="2023-07" db="EMBL/GenBank/DDBJ databases">
        <title>Genomic Encyclopedia of Type Strains, Phase IV (KMG-IV): sequencing the most valuable type-strain genomes for metagenomic binning, comparative biology and taxonomic classification.</title>
        <authorList>
            <person name="Goeker M."/>
        </authorList>
    </citation>
    <scope>NUCLEOTIDE SEQUENCE [LARGE SCALE GENOMIC DNA]</scope>
    <source>
        <strain evidence="1 2">DSM 23494</strain>
    </source>
</reference>